<keyword evidence="8" id="KW-0156">Chromatin regulator</keyword>
<feature type="region of interest" description="Disordered" evidence="12">
    <location>
        <begin position="245"/>
        <end position="268"/>
    </location>
</feature>
<evidence type="ECO:0000256" key="11">
    <source>
        <dbReference type="ARBA" id="ARBA00048017"/>
    </source>
</evidence>
<dbReference type="InterPro" id="IPR045141">
    <property type="entry name" value="NAA60-like"/>
</dbReference>
<keyword evidence="4" id="KW-0964">Secreted</keyword>
<dbReference type="InterPro" id="IPR000182">
    <property type="entry name" value="GNAT_dom"/>
</dbReference>
<protein>
    <recommendedName>
        <fullName evidence="2">histone acetyltransferase</fullName>
        <ecNumber evidence="2">2.3.1.48</ecNumber>
    </recommendedName>
</protein>
<accession>A0ABQ7MKR9</accession>
<comment type="similarity">
    <text evidence="10">Belongs to the EXORDIUM family.</text>
</comment>
<dbReference type="InterPro" id="IPR006766">
    <property type="entry name" value="EXORDIUM-like"/>
</dbReference>
<evidence type="ECO:0000256" key="6">
    <source>
        <dbReference type="ARBA" id="ARBA00022729"/>
    </source>
</evidence>
<evidence type="ECO:0000256" key="9">
    <source>
        <dbReference type="ARBA" id="ARBA00023315"/>
    </source>
</evidence>
<evidence type="ECO:0000256" key="1">
    <source>
        <dbReference type="ARBA" id="ARBA00004271"/>
    </source>
</evidence>
<evidence type="ECO:0000259" key="13">
    <source>
        <dbReference type="PROSITE" id="PS51186"/>
    </source>
</evidence>
<dbReference type="InterPro" id="IPR016181">
    <property type="entry name" value="Acyl_CoA_acyltransferase"/>
</dbReference>
<evidence type="ECO:0000256" key="8">
    <source>
        <dbReference type="ARBA" id="ARBA00022853"/>
    </source>
</evidence>
<name>A0ABQ7MKR9_BRACM</name>
<keyword evidence="15" id="KW-1185">Reference proteome</keyword>
<keyword evidence="6" id="KW-0732">Signal</keyword>
<dbReference type="EMBL" id="JADBGQ010000005">
    <property type="protein sequence ID" value="KAG5399332.1"/>
    <property type="molecule type" value="Genomic_DNA"/>
</dbReference>
<proteinExistence type="inferred from homology"/>
<dbReference type="Pfam" id="PF00583">
    <property type="entry name" value="Acetyltransf_1"/>
    <property type="match status" value="1"/>
</dbReference>
<evidence type="ECO:0000256" key="12">
    <source>
        <dbReference type="SAM" id="MobiDB-lite"/>
    </source>
</evidence>
<comment type="subcellular location">
    <subcellularLocation>
        <location evidence="1">Secreted</location>
        <location evidence="1">Extracellular space</location>
        <location evidence="1">Apoplast</location>
    </subcellularLocation>
</comment>
<dbReference type="PANTHER" id="PTHR14744">
    <property type="entry name" value="N-ALPHA-ACETYLTRANSFERASE 60"/>
    <property type="match status" value="1"/>
</dbReference>
<evidence type="ECO:0000256" key="10">
    <source>
        <dbReference type="ARBA" id="ARBA00023591"/>
    </source>
</evidence>
<evidence type="ECO:0000256" key="3">
    <source>
        <dbReference type="ARBA" id="ARBA00022523"/>
    </source>
</evidence>
<reference evidence="14 15" key="1">
    <citation type="submission" date="2021-03" db="EMBL/GenBank/DDBJ databases">
        <authorList>
            <person name="King G.J."/>
            <person name="Bancroft I."/>
            <person name="Baten A."/>
            <person name="Bloomfield J."/>
            <person name="Borpatragohain P."/>
            <person name="He Z."/>
            <person name="Irish N."/>
            <person name="Irwin J."/>
            <person name="Liu K."/>
            <person name="Mauleon R.P."/>
            <person name="Moore J."/>
            <person name="Morris R."/>
            <person name="Ostergaard L."/>
            <person name="Wang B."/>
            <person name="Wells R."/>
        </authorList>
    </citation>
    <scope>NUCLEOTIDE SEQUENCE [LARGE SCALE GENOMIC DNA]</scope>
    <source>
        <strain evidence="14">R-o-18</strain>
        <tissue evidence="14">Leaf</tissue>
    </source>
</reference>
<sequence>MEDSSMEEEPGISRRPSIYYRPINPNDLDRLEQIHRDIFPIKYESEFFQSVVNGVGIVSWAAVDRNRPGGYSDELIGFVTAKFVLAKESEIDDLICYGSSQGEETLIYILTLGVVETYRNHGIAMSLISGVIRYASGLSLCRGVYLHVIAYNNPAIRLYNRLMFRCVRRLNGFYLIKRQHFDAFLFVYFVKGSRSPCSPLEVAMFVVNYMKNGIKSVASKLTRKEEQGLKWLVCKDTDCVLPTQTKPNLGSSSGRRTKPSFNVKNSLSNKNLRPIKGQTKRKRNIYAVEMASSSSSSSLSFIAFLLLVPICFCSEPPLQIPNGTLDLSLLWYGQFTPVQKERVQDFIESLNFDSKEGLDPKVSAWWKVVESYQERYEVKEIYRQKSNRTGAPRIKVKIVRSYVDEKMKYGTELTIENGEKLVETATENMSKVVPVVLLSAQVRSHGLGFCNKTCQRYALTVNGKQRPQPYVMVSDPEVQCPGECAWPFHIANKGPHGMTYQPPSGEIGADALVIQLATGLADVATTPALTESLFKSEPPYITEGNHISSDYIEEPATKCTRVFGSGALPGFTGRIRVDPITGGAFNSHGINHLKFLIPSVWDPKTKSCWTPM</sequence>
<evidence type="ECO:0000256" key="5">
    <source>
        <dbReference type="ARBA" id="ARBA00022679"/>
    </source>
</evidence>
<dbReference type="Proteomes" id="UP000823674">
    <property type="component" value="Chromosome A05"/>
</dbReference>
<dbReference type="PROSITE" id="PS51186">
    <property type="entry name" value="GNAT"/>
    <property type="match status" value="1"/>
</dbReference>
<dbReference type="PANTHER" id="PTHR14744:SF16">
    <property type="entry name" value="HISTONE ACETYLTRANSFERASE MCC1"/>
    <property type="match status" value="1"/>
</dbReference>
<organism evidence="14 15">
    <name type="scientific">Brassica rapa subsp. trilocularis</name>
    <dbReference type="NCBI Taxonomy" id="1813537"/>
    <lineage>
        <taxon>Eukaryota</taxon>
        <taxon>Viridiplantae</taxon>
        <taxon>Streptophyta</taxon>
        <taxon>Embryophyta</taxon>
        <taxon>Tracheophyta</taxon>
        <taxon>Spermatophyta</taxon>
        <taxon>Magnoliopsida</taxon>
        <taxon>eudicotyledons</taxon>
        <taxon>Gunneridae</taxon>
        <taxon>Pentapetalae</taxon>
        <taxon>rosids</taxon>
        <taxon>malvids</taxon>
        <taxon>Brassicales</taxon>
        <taxon>Brassicaceae</taxon>
        <taxon>Brassiceae</taxon>
        <taxon>Brassica</taxon>
    </lineage>
</organism>
<dbReference type="CDD" id="cd04301">
    <property type="entry name" value="NAT_SF"/>
    <property type="match status" value="1"/>
</dbReference>
<dbReference type="Pfam" id="PF04674">
    <property type="entry name" value="Phi_1"/>
    <property type="match status" value="1"/>
</dbReference>
<evidence type="ECO:0000256" key="4">
    <source>
        <dbReference type="ARBA" id="ARBA00022525"/>
    </source>
</evidence>
<evidence type="ECO:0000313" key="15">
    <source>
        <dbReference type="Proteomes" id="UP000823674"/>
    </source>
</evidence>
<gene>
    <name evidence="14" type="primary">A05p054510.1_BraROA</name>
    <name evidence="14" type="ORF">IGI04_021146</name>
</gene>
<dbReference type="SUPFAM" id="SSF55729">
    <property type="entry name" value="Acyl-CoA N-acyltransferases (Nat)"/>
    <property type="match status" value="1"/>
</dbReference>
<evidence type="ECO:0000256" key="7">
    <source>
        <dbReference type="ARBA" id="ARBA00022829"/>
    </source>
</evidence>
<evidence type="ECO:0000313" key="14">
    <source>
        <dbReference type="EMBL" id="KAG5399332.1"/>
    </source>
</evidence>
<keyword evidence="5" id="KW-0808">Transferase</keyword>
<keyword evidence="3" id="KW-0052">Apoplast</keyword>
<feature type="domain" description="N-acetyltransferase" evidence="13">
    <location>
        <begin position="18"/>
        <end position="191"/>
    </location>
</feature>
<keyword evidence="9" id="KW-0012">Acyltransferase</keyword>
<comment type="caution">
    <text evidence="14">The sequence shown here is derived from an EMBL/GenBank/DDBJ whole genome shotgun (WGS) entry which is preliminary data.</text>
</comment>
<keyword evidence="7" id="KW-0159">Chromosome partition</keyword>
<dbReference type="EC" id="2.3.1.48" evidence="2"/>
<evidence type="ECO:0000256" key="2">
    <source>
        <dbReference type="ARBA" id="ARBA00013184"/>
    </source>
</evidence>
<comment type="catalytic activity">
    <reaction evidence="11">
        <text>L-lysyl-[protein] + acetyl-CoA = N(6)-acetyl-L-lysyl-[protein] + CoA + H(+)</text>
        <dbReference type="Rhea" id="RHEA:45948"/>
        <dbReference type="Rhea" id="RHEA-COMP:9752"/>
        <dbReference type="Rhea" id="RHEA-COMP:10731"/>
        <dbReference type="ChEBI" id="CHEBI:15378"/>
        <dbReference type="ChEBI" id="CHEBI:29969"/>
        <dbReference type="ChEBI" id="CHEBI:57287"/>
        <dbReference type="ChEBI" id="CHEBI:57288"/>
        <dbReference type="ChEBI" id="CHEBI:61930"/>
        <dbReference type="EC" id="2.3.1.48"/>
    </reaction>
</comment>
<dbReference type="Gene3D" id="3.40.630.30">
    <property type="match status" value="1"/>
</dbReference>